<dbReference type="InterPro" id="IPR009057">
    <property type="entry name" value="Homeodomain-like_sf"/>
</dbReference>
<dbReference type="InterPro" id="IPR041347">
    <property type="entry name" value="MftR_C"/>
</dbReference>
<evidence type="ECO:0000259" key="6">
    <source>
        <dbReference type="PROSITE" id="PS50977"/>
    </source>
</evidence>
<organism evidence="7 8">
    <name type="scientific">Streptomyces filamentosus NRRL 15998</name>
    <dbReference type="NCBI Taxonomy" id="457431"/>
    <lineage>
        <taxon>Bacteria</taxon>
        <taxon>Bacillati</taxon>
        <taxon>Actinomycetota</taxon>
        <taxon>Actinomycetes</taxon>
        <taxon>Kitasatosporales</taxon>
        <taxon>Streptomycetaceae</taxon>
        <taxon>Streptomyces</taxon>
    </lineage>
</organism>
<feature type="region of interest" description="Disordered" evidence="5">
    <location>
        <begin position="1"/>
        <end position="39"/>
    </location>
</feature>
<accession>D6ATD4</accession>
<feature type="compositionally biased region" description="Basic and acidic residues" evidence="5">
    <location>
        <begin position="29"/>
        <end position="39"/>
    </location>
</feature>
<dbReference type="Pfam" id="PF00440">
    <property type="entry name" value="TetR_N"/>
    <property type="match status" value="1"/>
</dbReference>
<keyword evidence="1" id="KW-0805">Transcription regulation</keyword>
<evidence type="ECO:0000256" key="1">
    <source>
        <dbReference type="ARBA" id="ARBA00023015"/>
    </source>
</evidence>
<feature type="domain" description="HTH tetR-type" evidence="6">
    <location>
        <begin position="35"/>
        <end position="95"/>
    </location>
</feature>
<dbReference type="AlphaFoldDB" id="D6ATD4"/>
<dbReference type="PROSITE" id="PS50977">
    <property type="entry name" value="HTH_TETR_2"/>
    <property type="match status" value="1"/>
</dbReference>
<dbReference type="InterPro" id="IPR001647">
    <property type="entry name" value="HTH_TetR"/>
</dbReference>
<evidence type="ECO:0000256" key="4">
    <source>
        <dbReference type="PROSITE-ProRule" id="PRU00335"/>
    </source>
</evidence>
<dbReference type="SUPFAM" id="SSF46689">
    <property type="entry name" value="Homeodomain-like"/>
    <property type="match status" value="1"/>
</dbReference>
<dbReference type="PROSITE" id="PS01081">
    <property type="entry name" value="HTH_TETR_1"/>
    <property type="match status" value="1"/>
</dbReference>
<dbReference type="Gene3D" id="1.10.357.10">
    <property type="entry name" value="Tetracycline Repressor, domain 2"/>
    <property type="match status" value="1"/>
</dbReference>
<feature type="DNA-binding region" description="H-T-H motif" evidence="4">
    <location>
        <begin position="58"/>
        <end position="77"/>
    </location>
</feature>
<proteinExistence type="predicted"/>
<evidence type="ECO:0000313" key="7">
    <source>
        <dbReference type="EMBL" id="EFE74022.2"/>
    </source>
</evidence>
<dbReference type="Proteomes" id="UP000003986">
    <property type="component" value="Unassembled WGS sequence"/>
</dbReference>
<sequence>MPTAQEYRAPGTHPRDNASMDSSTAGPGLRERKKEATRQAVHEATLRLTVEHGFDQVTVEAVADAAGISRRTFSNYFTNKEDALLHGEEQQIRALVRTVRDRPADEPAWPALRAAVAQFADRVAPPEREWAIRTRLAMRHPSLLARQLANHAALERDLAEAVAARPGPSSAPVRPIVLAAGFLASLRIAMRMWIEEDLAREPAAVIDEILDEMGRGFV</sequence>
<evidence type="ECO:0000256" key="5">
    <source>
        <dbReference type="SAM" id="MobiDB-lite"/>
    </source>
</evidence>
<dbReference type="PANTHER" id="PTHR30055:SF238">
    <property type="entry name" value="MYCOFACTOCIN BIOSYNTHESIS TRANSCRIPTIONAL REGULATOR MFTR-RELATED"/>
    <property type="match status" value="1"/>
</dbReference>
<gene>
    <name evidence="7" type="ORF">SSGG_01389</name>
</gene>
<dbReference type="InterPro" id="IPR050109">
    <property type="entry name" value="HTH-type_TetR-like_transc_reg"/>
</dbReference>
<reference evidence="8" key="1">
    <citation type="submission" date="2008-10" db="EMBL/GenBank/DDBJ databases">
        <authorList>
            <person name="Molnar K."/>
        </authorList>
    </citation>
    <scope>NUCLEOTIDE SEQUENCE [LARGE SCALE GENOMIC DNA]</scope>
    <source>
        <strain evidence="8">NRRL 15998</strain>
    </source>
</reference>
<dbReference type="GO" id="GO:0003700">
    <property type="term" value="F:DNA-binding transcription factor activity"/>
    <property type="evidence" value="ECO:0007669"/>
    <property type="project" value="TreeGrafter"/>
</dbReference>
<protein>
    <submittedName>
        <fullName evidence="7">Transcriptional regulator</fullName>
    </submittedName>
</protein>
<evidence type="ECO:0000256" key="2">
    <source>
        <dbReference type="ARBA" id="ARBA00023125"/>
    </source>
</evidence>
<name>D6ATD4_STRFL</name>
<dbReference type="Gene3D" id="1.10.10.60">
    <property type="entry name" value="Homeodomain-like"/>
    <property type="match status" value="1"/>
</dbReference>
<dbReference type="GO" id="GO:0000976">
    <property type="term" value="F:transcription cis-regulatory region binding"/>
    <property type="evidence" value="ECO:0007669"/>
    <property type="project" value="TreeGrafter"/>
</dbReference>
<evidence type="ECO:0000256" key="3">
    <source>
        <dbReference type="ARBA" id="ARBA00023163"/>
    </source>
</evidence>
<evidence type="ECO:0000313" key="8">
    <source>
        <dbReference type="Proteomes" id="UP000003986"/>
    </source>
</evidence>
<keyword evidence="2 4" id="KW-0238">DNA-binding</keyword>
<dbReference type="Pfam" id="PF17754">
    <property type="entry name" value="TetR_C_14"/>
    <property type="match status" value="1"/>
</dbReference>
<keyword evidence="3" id="KW-0804">Transcription</keyword>
<dbReference type="InterPro" id="IPR023772">
    <property type="entry name" value="DNA-bd_HTH_TetR-type_CS"/>
</dbReference>
<dbReference type="EMBL" id="DS999644">
    <property type="protein sequence ID" value="EFE74022.2"/>
    <property type="molecule type" value="Genomic_DNA"/>
</dbReference>
<dbReference type="PANTHER" id="PTHR30055">
    <property type="entry name" value="HTH-TYPE TRANSCRIPTIONAL REGULATOR RUTR"/>
    <property type="match status" value="1"/>
</dbReference>
<reference evidence="8" key="2">
    <citation type="submission" date="2008-12" db="EMBL/GenBank/DDBJ databases">
        <title>Annotation of Streptomyces roseosporus strain NRRL 15998.</title>
        <authorList>
            <consortium name="The Broad Institute Genome Sequencing Platform"/>
            <consortium name="Broad Institute Microbial Sequencing Center"/>
            <person name="Fischbach M."/>
            <person name="Ward D."/>
            <person name="Young S."/>
            <person name="Kodira C.D."/>
            <person name="Zeng Q."/>
            <person name="Koehrsen M."/>
            <person name="Godfrey P."/>
            <person name="Alvarado L."/>
            <person name="Berlin A.M."/>
            <person name="Borenstein D."/>
            <person name="Chen Z."/>
            <person name="Engels R."/>
            <person name="Freedman E."/>
            <person name="Gellesch M."/>
            <person name="Goldberg J."/>
            <person name="Griggs A."/>
            <person name="Gujja S."/>
            <person name="Heiman D.I."/>
            <person name="Hepburn T.A."/>
            <person name="Howarth C."/>
            <person name="Jen D."/>
            <person name="Larson L."/>
            <person name="Lewis B."/>
            <person name="Mehta T."/>
            <person name="Park D."/>
            <person name="Pearson M."/>
            <person name="Roberts A."/>
            <person name="Saif S."/>
            <person name="Shea T.D."/>
            <person name="Shenoy N."/>
            <person name="Sisk P."/>
            <person name="Stolte C."/>
            <person name="Sykes S.N."/>
            <person name="Walk T."/>
            <person name="White J."/>
            <person name="Yandava C."/>
            <person name="Straight P."/>
            <person name="Clardy J."/>
            <person name="Hung D."/>
            <person name="Kolter R."/>
            <person name="Mekalanos J."/>
            <person name="Walker S."/>
            <person name="Walsh C.T."/>
            <person name="Wieland B.L.C."/>
            <person name="Ilzarbe M."/>
            <person name="Galagan J."/>
            <person name="Nusbaum C."/>
            <person name="Birren B."/>
        </authorList>
    </citation>
    <scope>NUCLEOTIDE SEQUENCE [LARGE SCALE GENOMIC DNA]</scope>
    <source>
        <strain evidence="8">NRRL 15998</strain>
    </source>
</reference>